<organism evidence="1 2">
    <name type="scientific">Citrobacter freundii</name>
    <dbReference type="NCBI Taxonomy" id="546"/>
    <lineage>
        <taxon>Bacteria</taxon>
        <taxon>Pseudomonadati</taxon>
        <taxon>Pseudomonadota</taxon>
        <taxon>Gammaproteobacteria</taxon>
        <taxon>Enterobacterales</taxon>
        <taxon>Enterobacteriaceae</taxon>
        <taxon>Citrobacter</taxon>
        <taxon>Citrobacter freundii complex</taxon>
    </lineage>
</organism>
<protein>
    <submittedName>
        <fullName evidence="1">Uncharacterized protein</fullName>
    </submittedName>
</protein>
<proteinExistence type="predicted"/>
<gene>
    <name evidence="1" type="ORF">B9P89_21360</name>
</gene>
<name>A0AA44NKJ9_CITFR</name>
<evidence type="ECO:0000313" key="1">
    <source>
        <dbReference type="EMBL" id="OYQ99466.1"/>
    </source>
</evidence>
<accession>A0AA44NKJ9</accession>
<evidence type="ECO:0000313" key="2">
    <source>
        <dbReference type="Proteomes" id="UP000215827"/>
    </source>
</evidence>
<reference evidence="1 2" key="1">
    <citation type="submission" date="2017-04" db="EMBL/GenBank/DDBJ databases">
        <title>Emergence of KPC-2-producing Citrobacter isolates from sediments of a Chinese river.</title>
        <authorList>
            <person name="Zheng B."/>
        </authorList>
    </citation>
    <scope>NUCLEOTIDE SEQUENCE [LARGE SCALE GENOMIC DNA]</scope>
    <source>
        <strain evidence="1 2">C191</strain>
    </source>
</reference>
<dbReference type="AlphaFoldDB" id="A0AA44NKJ9"/>
<sequence length="73" mass="7650">MGGKAARSAVDFLPDGADAYPAYNIAFAVIISRRRPDKAKPLSGIPYPNHTVNDSTFSNAARSVSGVNVTGRA</sequence>
<comment type="caution">
    <text evidence="1">The sequence shown here is derived from an EMBL/GenBank/DDBJ whole genome shotgun (WGS) entry which is preliminary data.</text>
</comment>
<dbReference type="EMBL" id="NEFA01000032">
    <property type="protein sequence ID" value="OYQ99466.1"/>
    <property type="molecule type" value="Genomic_DNA"/>
</dbReference>
<dbReference type="Proteomes" id="UP000215827">
    <property type="component" value="Unassembled WGS sequence"/>
</dbReference>